<dbReference type="GO" id="GO:0005615">
    <property type="term" value="C:extracellular space"/>
    <property type="evidence" value="ECO:0007669"/>
    <property type="project" value="TreeGrafter"/>
</dbReference>
<dbReference type="PROSITE" id="PS00514">
    <property type="entry name" value="FIBRINOGEN_C_1"/>
    <property type="match status" value="1"/>
</dbReference>
<feature type="domain" description="Fibrinogen C-terminal" evidence="3">
    <location>
        <begin position="33"/>
        <end position="172"/>
    </location>
</feature>
<dbReference type="EMBL" id="JAIZAY010000021">
    <property type="protein sequence ID" value="KAJ8022040.1"/>
    <property type="molecule type" value="Genomic_DNA"/>
</dbReference>
<proteinExistence type="predicted"/>
<keyword evidence="1" id="KW-1015">Disulfide bond</keyword>
<keyword evidence="5" id="KW-1185">Reference proteome</keyword>
<keyword evidence="2" id="KW-0732">Signal</keyword>
<feature type="chain" id="PRO_5040256996" evidence="2">
    <location>
        <begin position="24"/>
        <end position="556"/>
    </location>
</feature>
<protein>
    <submittedName>
        <fullName evidence="4">Fibrinogen C domain-containing protein 1-B</fullName>
    </submittedName>
</protein>
<dbReference type="PANTHER" id="PTHR19143">
    <property type="entry name" value="FIBRINOGEN/TENASCIN/ANGIOPOEITIN"/>
    <property type="match status" value="1"/>
</dbReference>
<dbReference type="Pfam" id="PF00147">
    <property type="entry name" value="Fibrinogen_C"/>
    <property type="match status" value="3"/>
</dbReference>
<dbReference type="InterPro" id="IPR050373">
    <property type="entry name" value="Fibrinogen_C-term_domain"/>
</dbReference>
<feature type="domain" description="Fibrinogen C-terminal" evidence="3">
    <location>
        <begin position="339"/>
        <end position="556"/>
    </location>
</feature>
<dbReference type="SMART" id="SM00186">
    <property type="entry name" value="FBG"/>
    <property type="match status" value="3"/>
</dbReference>
<dbReference type="OrthoDB" id="7735550at2759"/>
<dbReference type="Gene3D" id="3.90.215.10">
    <property type="entry name" value="Gamma Fibrinogen, chain A, domain 1"/>
    <property type="match status" value="3"/>
</dbReference>
<feature type="signal peptide" evidence="2">
    <location>
        <begin position="1"/>
        <end position="23"/>
    </location>
</feature>
<accession>A0A9Q1BCY3</accession>
<evidence type="ECO:0000256" key="1">
    <source>
        <dbReference type="ARBA" id="ARBA00023157"/>
    </source>
</evidence>
<evidence type="ECO:0000313" key="4">
    <source>
        <dbReference type="EMBL" id="KAJ8022040.1"/>
    </source>
</evidence>
<dbReference type="InterPro" id="IPR020837">
    <property type="entry name" value="Fibrinogen_CS"/>
</dbReference>
<evidence type="ECO:0000259" key="3">
    <source>
        <dbReference type="PROSITE" id="PS51406"/>
    </source>
</evidence>
<comment type="caution">
    <text evidence="4">The sequence shown here is derived from an EMBL/GenBank/DDBJ whole genome shotgun (WGS) entry which is preliminary data.</text>
</comment>
<dbReference type="InterPro" id="IPR002181">
    <property type="entry name" value="Fibrinogen_a/b/g_C_dom"/>
</dbReference>
<sequence length="556" mass="64252">MGFLKVIQIFSIISLFLVDGVYNLEEGSSYFFYQRPVYPRDCQEVLEQCTTQSVSGVYLIRPDGYDEAFEVYCDHQVDGGGWTVLLRRNDNNSAEFRRTFSEYSEGFGFLGSEFWLGNRRLSFLTNQKRYELRIDMVNSAGSSFYITYDLFRISDEWSNYKLISTGQYNGSADNFITQCPSTISPSGDCASPVPSQPTDCYDIFTSGITEDGVYTIQPTGWTESPFDVYCNMSHDGGWTVFQRRVNGSVDFQFREWEAYKEGFGFPSHELWLGNEKLFLLTNQKNYKLRVDYVDRDGVPYYMNYDLFRVGNETTNYQLELLGAFTGNSDNFITQCATISPSGDCATDCYDIFTSGITEDGVYTIQPTGWTESPFDVYCNMSHDGGWTVFQRRVNGSVDFQFREWEDYKEGFGLPSHELWLGNEKIFLLTNQKNYKLRVDYVDRDGVPFYMNYDIFRVGNETTNYQLELLGAFTGNSGYDYMAYHRGRPFTTRDRDNDAYSDNCAVYRRGGWWYSSCYTANLNGDYSDSGYSGVALNLYYNTRTYSLRYTQMKIRPV</sequence>
<name>A0A9Q1BCY3_HOLLE</name>
<reference evidence="4" key="1">
    <citation type="submission" date="2021-10" db="EMBL/GenBank/DDBJ databases">
        <title>Tropical sea cucumber genome reveals ecological adaptation and Cuvierian tubules defense mechanism.</title>
        <authorList>
            <person name="Chen T."/>
        </authorList>
    </citation>
    <scope>NUCLEOTIDE SEQUENCE</scope>
    <source>
        <strain evidence="4">Nanhai2018</strain>
        <tissue evidence="4">Muscle</tissue>
    </source>
</reference>
<dbReference type="Proteomes" id="UP001152320">
    <property type="component" value="Chromosome 21"/>
</dbReference>
<gene>
    <name evidence="4" type="ORF">HOLleu_39416</name>
</gene>
<dbReference type="InterPro" id="IPR036056">
    <property type="entry name" value="Fibrinogen-like_C"/>
</dbReference>
<dbReference type="PROSITE" id="PS51406">
    <property type="entry name" value="FIBRINOGEN_C_2"/>
    <property type="match status" value="3"/>
</dbReference>
<dbReference type="SUPFAM" id="SSF56496">
    <property type="entry name" value="Fibrinogen C-terminal domain-like"/>
    <property type="match status" value="3"/>
</dbReference>
<organism evidence="4 5">
    <name type="scientific">Holothuria leucospilota</name>
    <name type="common">Black long sea cucumber</name>
    <name type="synonym">Mertensiothuria leucospilota</name>
    <dbReference type="NCBI Taxonomy" id="206669"/>
    <lineage>
        <taxon>Eukaryota</taxon>
        <taxon>Metazoa</taxon>
        <taxon>Echinodermata</taxon>
        <taxon>Eleutherozoa</taxon>
        <taxon>Echinozoa</taxon>
        <taxon>Holothuroidea</taxon>
        <taxon>Aspidochirotacea</taxon>
        <taxon>Aspidochirotida</taxon>
        <taxon>Holothuriidae</taxon>
        <taxon>Holothuria</taxon>
    </lineage>
</organism>
<dbReference type="NCBIfam" id="NF040941">
    <property type="entry name" value="GGGWT_bact"/>
    <property type="match status" value="3"/>
</dbReference>
<dbReference type="InterPro" id="IPR014716">
    <property type="entry name" value="Fibrinogen_a/b/g_C_1"/>
</dbReference>
<evidence type="ECO:0000256" key="2">
    <source>
        <dbReference type="SAM" id="SignalP"/>
    </source>
</evidence>
<dbReference type="CDD" id="cd00087">
    <property type="entry name" value="FReD"/>
    <property type="match status" value="1"/>
</dbReference>
<dbReference type="AlphaFoldDB" id="A0A9Q1BCY3"/>
<evidence type="ECO:0000313" key="5">
    <source>
        <dbReference type="Proteomes" id="UP001152320"/>
    </source>
</evidence>
<feature type="domain" description="Fibrinogen C-terminal" evidence="3">
    <location>
        <begin position="191"/>
        <end position="327"/>
    </location>
</feature>